<dbReference type="InterPro" id="IPR001623">
    <property type="entry name" value="DnaJ_domain"/>
</dbReference>
<evidence type="ECO:0000259" key="3">
    <source>
        <dbReference type="PROSITE" id="PS50076"/>
    </source>
</evidence>
<feature type="domain" description="J" evidence="3">
    <location>
        <begin position="67"/>
        <end position="131"/>
    </location>
</feature>
<dbReference type="PROSITE" id="PS50076">
    <property type="entry name" value="DNAJ_2"/>
    <property type="match status" value="1"/>
</dbReference>
<comment type="caution">
    <text evidence="4">The sequence shown here is derived from an EMBL/GenBank/DDBJ whole genome shotgun (WGS) entry which is preliminary data.</text>
</comment>
<evidence type="ECO:0000256" key="2">
    <source>
        <dbReference type="SAM" id="Phobius"/>
    </source>
</evidence>
<protein>
    <submittedName>
        <fullName evidence="4">DnaJ-like protein</fullName>
    </submittedName>
</protein>
<evidence type="ECO:0000313" key="5">
    <source>
        <dbReference type="Proteomes" id="UP000291404"/>
    </source>
</evidence>
<accession>A0A4Q9LG72</accession>
<dbReference type="GO" id="GO:0005783">
    <property type="term" value="C:endoplasmic reticulum"/>
    <property type="evidence" value="ECO:0007669"/>
    <property type="project" value="TreeGrafter"/>
</dbReference>
<dbReference type="PRINTS" id="PR00625">
    <property type="entry name" value="JDOMAIN"/>
</dbReference>
<sequence>MNSKAEKYKNLATTCLSKKDYKGYKTNLKYVYDITQNEDDKIMLEKAVKMYQIYLDIQEFLKIDQKDYYAVLGLESKATHDEIRKAYKKLALKYHPNITKLQESNEVFGRIQMAYTTLKDEKTRRDYDFSRIYSRNTTYNGSERITPEHSFASGFHSTTPNPYGYPSFHSFSSTGFISPNEYDFYRAFYQMTNGPTFSTFHRPRRNNTQPIQQNDFKVIIFIIIIFLFLIFG</sequence>
<dbReference type="VEuPathDB" id="MicrosporidiaDB:CWI36_0331p0050"/>
<dbReference type="InterPro" id="IPR051948">
    <property type="entry name" value="Hsp70_co-chaperone_J-domain"/>
</dbReference>
<organism evidence="4 5">
    <name type="scientific">Hamiltosporidium magnivora</name>
    <dbReference type="NCBI Taxonomy" id="148818"/>
    <lineage>
        <taxon>Eukaryota</taxon>
        <taxon>Fungi</taxon>
        <taxon>Fungi incertae sedis</taxon>
        <taxon>Microsporidia</taxon>
        <taxon>Dubosqiidae</taxon>
        <taxon>Hamiltosporidium</taxon>
    </lineage>
</organism>
<dbReference type="Proteomes" id="UP000291404">
    <property type="component" value="Unassembled WGS sequence"/>
</dbReference>
<keyword evidence="1" id="KW-0143">Chaperone</keyword>
<keyword evidence="2" id="KW-0812">Transmembrane</keyword>
<dbReference type="SMART" id="SM00271">
    <property type="entry name" value="DnaJ"/>
    <property type="match status" value="1"/>
</dbReference>
<feature type="transmembrane region" description="Helical" evidence="2">
    <location>
        <begin position="214"/>
        <end position="231"/>
    </location>
</feature>
<keyword evidence="5" id="KW-1185">Reference proteome</keyword>
<proteinExistence type="predicted"/>
<keyword evidence="2" id="KW-0472">Membrane</keyword>
<dbReference type="GO" id="GO:0051787">
    <property type="term" value="F:misfolded protein binding"/>
    <property type="evidence" value="ECO:0007669"/>
    <property type="project" value="TreeGrafter"/>
</dbReference>
<evidence type="ECO:0000256" key="1">
    <source>
        <dbReference type="ARBA" id="ARBA00023186"/>
    </source>
</evidence>
<gene>
    <name evidence="4" type="ORF">CWI36_0331p0050</name>
</gene>
<dbReference type="SUPFAM" id="SSF46565">
    <property type="entry name" value="Chaperone J-domain"/>
    <property type="match status" value="1"/>
</dbReference>
<reference evidence="4 5" key="1">
    <citation type="submission" date="2017-12" db="EMBL/GenBank/DDBJ databases">
        <authorList>
            <person name="Pombert J.-F."/>
            <person name="Haag K.L."/>
            <person name="Ebert D."/>
        </authorList>
    </citation>
    <scope>NUCLEOTIDE SEQUENCE [LARGE SCALE GENOMIC DNA]</scope>
    <source>
        <strain evidence="4">BE-OM-2</strain>
    </source>
</reference>
<dbReference type="PANTHER" id="PTHR44360:SF1">
    <property type="entry name" value="DNAJ HOMOLOG SUBFAMILY B MEMBER 9"/>
    <property type="match status" value="1"/>
</dbReference>
<dbReference type="EMBL" id="PITI01000331">
    <property type="protein sequence ID" value="TBU07078.1"/>
    <property type="molecule type" value="Genomic_DNA"/>
</dbReference>
<dbReference type="InterPro" id="IPR036869">
    <property type="entry name" value="J_dom_sf"/>
</dbReference>
<dbReference type="Gene3D" id="1.10.287.110">
    <property type="entry name" value="DnaJ domain"/>
    <property type="match status" value="1"/>
</dbReference>
<dbReference type="STRING" id="148818.A0A4Q9LG72"/>
<name>A0A4Q9LG72_9MICR</name>
<dbReference type="GO" id="GO:0051087">
    <property type="term" value="F:protein-folding chaperone binding"/>
    <property type="evidence" value="ECO:0007669"/>
    <property type="project" value="TreeGrafter"/>
</dbReference>
<dbReference type="VEuPathDB" id="MicrosporidiaDB:CWI39_0883p0010"/>
<dbReference type="CDD" id="cd06257">
    <property type="entry name" value="DnaJ"/>
    <property type="match status" value="1"/>
</dbReference>
<evidence type="ECO:0000313" key="4">
    <source>
        <dbReference type="EMBL" id="TBU07078.1"/>
    </source>
</evidence>
<dbReference type="AlphaFoldDB" id="A0A4Q9LG72"/>
<keyword evidence="2" id="KW-1133">Transmembrane helix</keyword>
<dbReference type="PANTHER" id="PTHR44360">
    <property type="entry name" value="DNAJ HOMOLOG SUBFAMILY B MEMBER 9"/>
    <property type="match status" value="1"/>
</dbReference>
<dbReference type="GO" id="GO:0036503">
    <property type="term" value="P:ERAD pathway"/>
    <property type="evidence" value="ECO:0007669"/>
    <property type="project" value="TreeGrafter"/>
</dbReference>
<dbReference type="Pfam" id="PF00226">
    <property type="entry name" value="DnaJ"/>
    <property type="match status" value="1"/>
</dbReference>